<dbReference type="RefSeq" id="WP_004126660.1">
    <property type="nucleotide sequence ID" value="NZ_AQHN01000088.1"/>
</dbReference>
<accession>N6V0Q6</accession>
<evidence type="ECO:0000313" key="2">
    <source>
        <dbReference type="Proteomes" id="UP000012429"/>
    </source>
</evidence>
<proteinExistence type="predicted"/>
<dbReference type="OrthoDB" id="5499180at2"/>
<dbReference type="AlphaFoldDB" id="N6V0Q6"/>
<keyword evidence="2" id="KW-1185">Reference proteome</keyword>
<protein>
    <submittedName>
        <fullName evidence="1">Uncharacterized protein</fullName>
    </submittedName>
</protein>
<evidence type="ECO:0000313" key="1">
    <source>
        <dbReference type="EMBL" id="ENN84717.1"/>
    </source>
</evidence>
<comment type="caution">
    <text evidence="1">The sequence shown here is derived from an EMBL/GenBank/DDBJ whole genome shotgun (WGS) entry which is preliminary data.</text>
</comment>
<dbReference type="PATRIC" id="fig|363754.4.peg.5876"/>
<sequence length="123" mass="13930">MARKLGVSEGIHIRTPENSENWRPTKGGCDLREALPVSNTDIDAGLNKREEILRPMTEKRRRLAWFKSQIFVPPNGVMFILRRIILRFGGRYISKLARGSGGSAQADRAAFAECRCPQMRDLC</sequence>
<organism evidence="1 2">
    <name type="scientific">Rhizobium freirei PRF 81</name>
    <dbReference type="NCBI Taxonomy" id="363754"/>
    <lineage>
        <taxon>Bacteria</taxon>
        <taxon>Pseudomonadati</taxon>
        <taxon>Pseudomonadota</taxon>
        <taxon>Alphaproteobacteria</taxon>
        <taxon>Hyphomicrobiales</taxon>
        <taxon>Rhizobiaceae</taxon>
        <taxon>Rhizobium/Agrobacterium group</taxon>
        <taxon>Rhizobium</taxon>
    </lineage>
</organism>
<gene>
    <name evidence="1" type="ORF">RHSP_83229</name>
</gene>
<dbReference type="EMBL" id="AQHN01000088">
    <property type="protein sequence ID" value="ENN84717.1"/>
    <property type="molecule type" value="Genomic_DNA"/>
</dbReference>
<reference evidence="1 2" key="1">
    <citation type="journal article" date="2012" name="BMC Genomics">
        <title>Genomic basis of broad host range and environmental adaptability of Rhizobium tropici CIAT 899 and Rhizobium sp. PRF 81 which are used in inoculants for common bean (Phaseolus vulgaris L.).</title>
        <authorList>
            <person name="Ormeno-Orrillo E."/>
            <person name="Menna P."/>
            <person name="Almeida L.G."/>
            <person name="Ollero F.J."/>
            <person name="Nicolas M.F."/>
            <person name="Pains Rodrigues E."/>
            <person name="Shigueyoshi Nakatani A."/>
            <person name="Silva Batista J.S."/>
            <person name="Oliveira Chueire L.M."/>
            <person name="Souza R.C."/>
            <person name="Ribeiro Vasconcelos A.T."/>
            <person name="Megias M."/>
            <person name="Hungria M."/>
            <person name="Martinez-Romero E."/>
        </authorList>
    </citation>
    <scope>NUCLEOTIDE SEQUENCE [LARGE SCALE GENOMIC DNA]</scope>
    <source>
        <strain evidence="1 2">PRF 81</strain>
    </source>
</reference>
<name>N6V0Q6_9HYPH</name>
<dbReference type="Proteomes" id="UP000012429">
    <property type="component" value="Unassembled WGS sequence"/>
</dbReference>